<proteinExistence type="predicted"/>
<organism evidence="2 3">
    <name type="scientific">Larkinella rosea</name>
    <dbReference type="NCBI Taxonomy" id="2025312"/>
    <lineage>
        <taxon>Bacteria</taxon>
        <taxon>Pseudomonadati</taxon>
        <taxon>Bacteroidota</taxon>
        <taxon>Cytophagia</taxon>
        <taxon>Cytophagales</taxon>
        <taxon>Spirosomataceae</taxon>
        <taxon>Larkinella</taxon>
    </lineage>
</organism>
<sequence>MVICGNLNVLLPQMISPSAATWTDEFLWSKRKRGDSLADETINAILLDNQKGEIDQIFQMLVQNRNFPNPAFDVLPDRVKKIVEDYFVKTRRLPDWAEPFKLAVASDVFKQYGPKILLLLLCKSLPLCYTCWRGAKVLYRTGRLRVHDGSLDSFTRRLMETAQFVVNVLTLNSFEHDGTAIVSIQKVRLMHAVIRYHAQQHRWDVSTYGIPINQQDLVGTLLSFGVVIIDGLKQMNIELTPEESEAYLHLWKVVGHMIGVDDDLNTESAEDGRFLMNAILEQQAGRSTDGGREGIELTDACIDLMNSRLSFGPFKNLPSVFVRFFIGDQYADLLEVAKADDKDDSLAIDAIQWLDKSFRSGSDRHLLMGAVGRAFSNQMIDLLMAYYNGAKREQFYLPSALTDTWESEKPDFRIPPAQTIEEVIFYLDKVARHLRSQNNPIGLFCAVYKLVTIRVQEGLRANRFDNPVEMEQVDVGFGNRYFEALNNYFDGKTATSPWQLSFEAARTLITTDQYIFTAANAHISYDLPIVVAEVYKGKDLELFKDDFVKMNDLFGDMYDQMNDNVGRIFRPFGTMVTYFSDRIKAVEQAVMNAGREQAWTNSRALHQAKTETERQQLLKDLEAQSAKMGRLVARPPWLLRLPLMYVARKEFGTTAHKVDVMLRTALLPTIS</sequence>
<protein>
    <submittedName>
        <fullName evidence="2">DUF2236 domain-containing protein</fullName>
    </submittedName>
</protein>
<reference evidence="2 3" key="1">
    <citation type="submission" date="2018-11" db="EMBL/GenBank/DDBJ databases">
        <authorList>
            <person name="Zhou Z."/>
            <person name="Wang G."/>
        </authorList>
    </citation>
    <scope>NUCLEOTIDE SEQUENCE [LARGE SCALE GENOMIC DNA]</scope>
    <source>
        <strain evidence="2 3">KCTC52004</strain>
    </source>
</reference>
<dbReference type="PANTHER" id="PTHR37539:SF1">
    <property type="entry name" value="ER-BOUND OXYGENASE MPAB_MPAB'_RUBBER OXYGENASE CATALYTIC DOMAIN-CONTAINING PROTEIN"/>
    <property type="match status" value="1"/>
</dbReference>
<dbReference type="OrthoDB" id="6072815at2"/>
<dbReference type="Pfam" id="PF19458">
    <property type="entry name" value="DUF5995"/>
    <property type="match status" value="1"/>
</dbReference>
<dbReference type="InterPro" id="IPR037473">
    <property type="entry name" value="Lcp-like"/>
</dbReference>
<dbReference type="GO" id="GO:0016491">
    <property type="term" value="F:oxidoreductase activity"/>
    <property type="evidence" value="ECO:0007669"/>
    <property type="project" value="InterPro"/>
</dbReference>
<dbReference type="AlphaFoldDB" id="A0A3P1BP18"/>
<evidence type="ECO:0000313" key="3">
    <source>
        <dbReference type="Proteomes" id="UP000271925"/>
    </source>
</evidence>
<dbReference type="Proteomes" id="UP000271925">
    <property type="component" value="Unassembled WGS sequence"/>
</dbReference>
<evidence type="ECO:0000259" key="1">
    <source>
        <dbReference type="Pfam" id="PF09995"/>
    </source>
</evidence>
<feature type="domain" description="ER-bound oxygenase mpaB/mpaB'/Rubber oxygenase catalytic" evidence="1">
    <location>
        <begin position="139"/>
        <end position="340"/>
    </location>
</feature>
<keyword evidence="3" id="KW-1185">Reference proteome</keyword>
<name>A0A3P1BP18_9BACT</name>
<dbReference type="InterPro" id="IPR046037">
    <property type="entry name" value="DUF5995"/>
</dbReference>
<dbReference type="PANTHER" id="PTHR37539">
    <property type="entry name" value="SECRETED PROTEIN-RELATED"/>
    <property type="match status" value="1"/>
</dbReference>
<gene>
    <name evidence="2" type="ORF">EHT25_20450</name>
</gene>
<comment type="caution">
    <text evidence="2">The sequence shown here is derived from an EMBL/GenBank/DDBJ whole genome shotgun (WGS) entry which is preliminary data.</text>
</comment>
<evidence type="ECO:0000313" key="2">
    <source>
        <dbReference type="EMBL" id="RRB02812.1"/>
    </source>
</evidence>
<dbReference type="Pfam" id="PF09995">
    <property type="entry name" value="MPAB_Lcp_cat"/>
    <property type="match status" value="1"/>
</dbReference>
<dbReference type="InterPro" id="IPR018713">
    <property type="entry name" value="MPAB/Lcp_cat_dom"/>
</dbReference>
<dbReference type="EMBL" id="RQJO01000009">
    <property type="protein sequence ID" value="RRB02812.1"/>
    <property type="molecule type" value="Genomic_DNA"/>
</dbReference>
<accession>A0A3P1BP18</accession>